<dbReference type="SUPFAM" id="SSF52949">
    <property type="entry name" value="Macro domain-like"/>
    <property type="match status" value="1"/>
</dbReference>
<reference evidence="1" key="1">
    <citation type="submission" date="2015-11" db="EMBL/GenBank/DDBJ databases">
        <title>De novo transcriptome assembly of four potential Pierce s Disease insect vectors from Arizona vineyards.</title>
        <authorList>
            <person name="Tassone E.E."/>
        </authorList>
    </citation>
    <scope>NUCLEOTIDE SEQUENCE</scope>
</reference>
<dbReference type="InterPro" id="IPR036514">
    <property type="entry name" value="SGNH_hydro_sf"/>
</dbReference>
<protein>
    <submittedName>
        <fullName evidence="1">Uncharacterized protein</fullName>
    </submittedName>
</protein>
<feature type="non-terminal residue" evidence="1">
    <location>
        <position position="1"/>
    </location>
</feature>
<dbReference type="AlphaFoldDB" id="A0A1B6L986"/>
<organism evidence="1">
    <name type="scientific">Graphocephala atropunctata</name>
    <dbReference type="NCBI Taxonomy" id="36148"/>
    <lineage>
        <taxon>Eukaryota</taxon>
        <taxon>Metazoa</taxon>
        <taxon>Ecdysozoa</taxon>
        <taxon>Arthropoda</taxon>
        <taxon>Hexapoda</taxon>
        <taxon>Insecta</taxon>
        <taxon>Pterygota</taxon>
        <taxon>Neoptera</taxon>
        <taxon>Paraneoptera</taxon>
        <taxon>Hemiptera</taxon>
        <taxon>Auchenorrhyncha</taxon>
        <taxon>Membracoidea</taxon>
        <taxon>Cicadellidae</taxon>
        <taxon>Cicadellinae</taxon>
        <taxon>Cicadellini</taxon>
        <taxon>Graphocephala</taxon>
    </lineage>
</organism>
<accession>A0A1B6L986</accession>
<proteinExistence type="predicted"/>
<dbReference type="SUPFAM" id="SSF52266">
    <property type="entry name" value="SGNH hydrolase"/>
    <property type="match status" value="1"/>
</dbReference>
<name>A0A1B6L986_9HEMI</name>
<dbReference type="InterPro" id="IPR043472">
    <property type="entry name" value="Macro_dom-like"/>
</dbReference>
<sequence>TSDIHKIINNNDETQPEISSISGQSTWTVVKTKGRYNTNNHLRNSVYATRNFEITTCNKFKVLDNNKIESNIEPTVTQNNCRTSLVTGRGVKNFITTSNVRNGPEMKITLCADSQGKLMSSKLTKASNNKFDVFGYVRTNTTLTQVVDSTSIVADRNPVVILGGSNDSLNNNFSDIYANLEHKLALLSKSKPLFICTIPVRYDKSLNDPVNRELRMVNNYIIELTTRLNNVFVIKLINLKRFHFTAHGLHLNRQGKKEVSHIILKTLFWWINTTKCSAVDTVSESSAVQKVRNTHPNKDNSPTNLTTTKLAPLYNISKSPVNKLLKSGTDSVINKSGVHIVEADMADVIEKMKYNKDIAFAHCISRDGHMSAGVAVTFKKYFGKPQRSHIVNEHLALQEFANGPSVLSLRTKPNYYDKPTEKEYSISFSYLKKYFSLKNYKMLICSPMGCTRDLIPIKIFSKNIVQFQRVTGVPVNIVISDENSTRILRNGLSYQ</sequence>
<evidence type="ECO:0000313" key="1">
    <source>
        <dbReference type="EMBL" id="JAT20263.1"/>
    </source>
</evidence>
<gene>
    <name evidence="1" type="ORF">g.18767</name>
</gene>
<dbReference type="Gene3D" id="3.40.220.10">
    <property type="entry name" value="Leucine Aminopeptidase, subunit E, domain 1"/>
    <property type="match status" value="1"/>
</dbReference>
<dbReference type="EMBL" id="GEBQ01019714">
    <property type="protein sequence ID" value="JAT20263.1"/>
    <property type="molecule type" value="Transcribed_RNA"/>
</dbReference>
<dbReference type="Gene3D" id="3.40.50.1110">
    <property type="entry name" value="SGNH hydrolase"/>
    <property type="match status" value="1"/>
</dbReference>